<dbReference type="InterPro" id="IPR020845">
    <property type="entry name" value="AMP-binding_CS"/>
</dbReference>
<dbReference type="FunFam" id="3.40.50.12780:FF:000001">
    <property type="entry name" value="Acetyl-coenzyme A synthetase"/>
    <property type="match status" value="1"/>
</dbReference>
<evidence type="ECO:0000256" key="2">
    <source>
        <dbReference type="ARBA" id="ARBA00022598"/>
    </source>
</evidence>
<dbReference type="GO" id="GO:0019427">
    <property type="term" value="P:acetyl-CoA biosynthetic process from acetate"/>
    <property type="evidence" value="ECO:0007669"/>
    <property type="project" value="InterPro"/>
</dbReference>
<keyword evidence="3 5" id="KW-0547">Nucleotide-binding</keyword>
<comment type="similarity">
    <text evidence="1 5">Belongs to the ATP-dependent AMP-binding enzyme family.</text>
</comment>
<dbReference type="Proteomes" id="UP000245699">
    <property type="component" value="Unassembled WGS sequence"/>
</dbReference>
<dbReference type="InterPro" id="IPR000873">
    <property type="entry name" value="AMP-dep_synth/lig_dom"/>
</dbReference>
<dbReference type="GO" id="GO:0003987">
    <property type="term" value="F:acetate-CoA ligase activity"/>
    <property type="evidence" value="ECO:0007669"/>
    <property type="project" value="UniProtKB-UniRule"/>
</dbReference>
<evidence type="ECO:0000256" key="3">
    <source>
        <dbReference type="ARBA" id="ARBA00022741"/>
    </source>
</evidence>
<feature type="compositionally biased region" description="Polar residues" evidence="6">
    <location>
        <begin position="9"/>
        <end position="20"/>
    </location>
</feature>
<evidence type="ECO:0000259" key="8">
    <source>
        <dbReference type="Pfam" id="PF13193"/>
    </source>
</evidence>
<evidence type="ECO:0000313" key="12">
    <source>
        <dbReference type="Proteomes" id="UP000245699"/>
    </source>
</evidence>
<keyword evidence="4 5" id="KW-0067">ATP-binding</keyword>
<comment type="caution">
    <text evidence="11">The sequence shown here is derived from an EMBL/GenBank/DDBJ whole genome shotgun (WGS) entry which is preliminary data.</text>
</comment>
<dbReference type="PANTHER" id="PTHR24095">
    <property type="entry name" value="ACETYL-COENZYME A SYNTHETASE"/>
    <property type="match status" value="1"/>
</dbReference>
<dbReference type="NCBIfam" id="NF001208">
    <property type="entry name" value="PRK00174.1"/>
    <property type="match status" value="1"/>
</dbReference>
<evidence type="ECO:0000256" key="4">
    <source>
        <dbReference type="ARBA" id="ARBA00022840"/>
    </source>
</evidence>
<accession>A0A2T9Z312</accession>
<proteinExistence type="inferred from homology"/>
<keyword evidence="2 5" id="KW-0436">Ligase</keyword>
<dbReference type="NCBIfam" id="TIGR02188">
    <property type="entry name" value="Ac_CoA_lig_AcsA"/>
    <property type="match status" value="1"/>
</dbReference>
<dbReference type="InterPro" id="IPR032387">
    <property type="entry name" value="ACAS_N"/>
</dbReference>
<dbReference type="InterPro" id="IPR045851">
    <property type="entry name" value="AMP-bd_C_sf"/>
</dbReference>
<evidence type="ECO:0000256" key="6">
    <source>
        <dbReference type="SAM" id="MobiDB-lite"/>
    </source>
</evidence>
<feature type="domain" description="AMP-binding enzyme C-terminal" evidence="8">
    <location>
        <begin position="542"/>
        <end position="620"/>
    </location>
</feature>
<gene>
    <name evidence="11" type="ORF">BB559_001119</name>
    <name evidence="10" type="ORF">BB559_005099</name>
</gene>
<name>A0A2T9Z312_9FUNG</name>
<dbReference type="STRING" id="61424.A0A2T9Z312"/>
<comment type="catalytic activity">
    <reaction evidence="5">
        <text>acetate + ATP + CoA = acetyl-CoA + AMP + diphosphate</text>
        <dbReference type="Rhea" id="RHEA:23176"/>
        <dbReference type="ChEBI" id="CHEBI:30089"/>
        <dbReference type="ChEBI" id="CHEBI:30616"/>
        <dbReference type="ChEBI" id="CHEBI:33019"/>
        <dbReference type="ChEBI" id="CHEBI:57287"/>
        <dbReference type="ChEBI" id="CHEBI:57288"/>
        <dbReference type="ChEBI" id="CHEBI:456215"/>
        <dbReference type="EC" id="6.2.1.1"/>
    </reaction>
</comment>
<dbReference type="EMBL" id="MBFT01000543">
    <property type="protein sequence ID" value="PVU89443.1"/>
    <property type="molecule type" value="Genomic_DNA"/>
</dbReference>
<dbReference type="PANTHER" id="PTHR24095:SF14">
    <property type="entry name" value="ACETYL-COENZYME A SYNTHETASE 1"/>
    <property type="match status" value="1"/>
</dbReference>
<dbReference type="GO" id="GO:0005524">
    <property type="term" value="F:ATP binding"/>
    <property type="evidence" value="ECO:0007669"/>
    <property type="project" value="UniProtKB-UniRule"/>
</dbReference>
<dbReference type="OrthoDB" id="1706066at2759"/>
<keyword evidence="12" id="KW-1185">Reference proteome</keyword>
<dbReference type="Pfam" id="PF13193">
    <property type="entry name" value="AMP-binding_C"/>
    <property type="match status" value="1"/>
</dbReference>
<evidence type="ECO:0000256" key="5">
    <source>
        <dbReference type="RuleBase" id="RU361147"/>
    </source>
</evidence>
<dbReference type="Pfam" id="PF16177">
    <property type="entry name" value="ACAS_N"/>
    <property type="match status" value="1"/>
</dbReference>
<protein>
    <recommendedName>
        <fullName evidence="5">Acetyl-coenzyme A synthetase</fullName>
        <ecNumber evidence="5">6.2.1.1</ecNumber>
    </recommendedName>
</protein>
<dbReference type="InterPro" id="IPR011904">
    <property type="entry name" value="Ac_CoA_lig"/>
</dbReference>
<dbReference type="InterPro" id="IPR042099">
    <property type="entry name" value="ANL_N_sf"/>
</dbReference>
<dbReference type="Pfam" id="PF00501">
    <property type="entry name" value="AMP-binding"/>
    <property type="match status" value="1"/>
</dbReference>
<dbReference type="SUPFAM" id="SSF56801">
    <property type="entry name" value="Acetyl-CoA synthetase-like"/>
    <property type="match status" value="1"/>
</dbReference>
<dbReference type="AlphaFoldDB" id="A0A2T9Z312"/>
<dbReference type="InterPro" id="IPR025110">
    <property type="entry name" value="AMP-bd_C"/>
</dbReference>
<organism evidence="11 12">
    <name type="scientific">Furculomyces boomerangus</name>
    <dbReference type="NCBI Taxonomy" id="61424"/>
    <lineage>
        <taxon>Eukaryota</taxon>
        <taxon>Fungi</taxon>
        <taxon>Fungi incertae sedis</taxon>
        <taxon>Zoopagomycota</taxon>
        <taxon>Kickxellomycotina</taxon>
        <taxon>Harpellomycetes</taxon>
        <taxon>Harpellales</taxon>
        <taxon>Harpellaceae</taxon>
        <taxon>Furculomyces</taxon>
    </lineage>
</organism>
<dbReference type="EMBL" id="MBFT01000059">
    <property type="protein sequence ID" value="PVU98980.1"/>
    <property type="molecule type" value="Genomic_DNA"/>
</dbReference>
<dbReference type="GO" id="GO:0005829">
    <property type="term" value="C:cytosol"/>
    <property type="evidence" value="ECO:0007669"/>
    <property type="project" value="TreeGrafter"/>
</dbReference>
<dbReference type="Gene3D" id="3.30.300.30">
    <property type="match status" value="1"/>
</dbReference>
<evidence type="ECO:0000313" key="11">
    <source>
        <dbReference type="EMBL" id="PVU98980.1"/>
    </source>
</evidence>
<dbReference type="EC" id="6.2.1.1" evidence="5"/>
<reference evidence="11 12" key="1">
    <citation type="journal article" date="2018" name="MBio">
        <title>Comparative Genomics Reveals the Core Gene Toolbox for the Fungus-Insect Symbiosis.</title>
        <authorList>
            <person name="Wang Y."/>
            <person name="Stata M."/>
            <person name="Wang W."/>
            <person name="Stajich J.E."/>
            <person name="White M.M."/>
            <person name="Moncalvo J.M."/>
        </authorList>
    </citation>
    <scope>NUCLEOTIDE SEQUENCE [LARGE SCALE GENOMIC DNA]</scope>
    <source>
        <strain evidence="11 12">AUS-77-4</strain>
    </source>
</reference>
<dbReference type="PROSITE" id="PS00455">
    <property type="entry name" value="AMP_BINDING"/>
    <property type="match status" value="1"/>
</dbReference>
<dbReference type="Gene3D" id="3.40.50.12780">
    <property type="entry name" value="N-terminal domain of ligase-like"/>
    <property type="match status" value="1"/>
</dbReference>
<feature type="region of interest" description="Disordered" evidence="6">
    <location>
        <begin position="1"/>
        <end position="20"/>
    </location>
</feature>
<evidence type="ECO:0000313" key="10">
    <source>
        <dbReference type="EMBL" id="PVU89443.1"/>
    </source>
</evidence>
<evidence type="ECO:0000259" key="7">
    <source>
        <dbReference type="Pfam" id="PF00501"/>
    </source>
</evidence>
<sequence>MSPVEESDPTTALYSPQIGSSRYPKGREPWISSIEQYKTMYDQSLNDPDTFWSERASELVEFSKPFDKVTEGSMVEGNIKWFINGEINVSYNCVDRWAEKTPDNVAISFEADEPGNKKSITFKEMQEEVCRLAGVLQSFGLKKGDVVAIYMPMVPEAAYAMLACTRLGLVHTVVFAGFSSNSLAERVRDSNCRVIITANQGLRGGKVIQTKSIVDEAVKQCPEVQKVLVFERTNAEYPIVEGRDVSWKKATAEQNAYIAPVPVGSEDPMFILYTSGSTGKPKGLVHTTAGYLVGAAMTTRYTFDLRVGDVFCCSADVGWITGHTYGVYGPLCNGVTTVIFESLPTYPDASRFWKTVDEHKITQFYTAPTAIRALRRLGDEFVQGCDLSSLRVIASVGEPINPEAWVWYSNIVGRDSCPVVDTYWQTENGSHIITPLPYATTTKPGSATFPMFGIEPVILDPNSGEELHGEATGVLGVKRGWPSIARSILGDHDRYLSTYMTVYKNVYFTGDGASRDKDGYYWIRGRVDDVINVSGHRMSTAEIESALILDLDVAESAVVGINDDITGQSICAFVTLHAGVVESPAVIKSMVATVRKEIGPIATPKCIIIVDELPKTRSGKIIRRVLRKVASNEADQLGDVSTMADPTILEVLVKKTNAALGY</sequence>
<feature type="domain" description="Acetyl-coenzyme A synthetase N-terminal" evidence="9">
    <location>
        <begin position="37"/>
        <end position="93"/>
    </location>
</feature>
<feature type="domain" description="AMP-dependent synthetase/ligase" evidence="7">
    <location>
        <begin position="95"/>
        <end position="478"/>
    </location>
</feature>
<dbReference type="FunFam" id="3.30.300.30:FF:000004">
    <property type="entry name" value="Acetyl-coenzyme A synthetase"/>
    <property type="match status" value="1"/>
</dbReference>
<dbReference type="GO" id="GO:0016208">
    <property type="term" value="F:AMP binding"/>
    <property type="evidence" value="ECO:0007669"/>
    <property type="project" value="InterPro"/>
</dbReference>
<dbReference type="CDD" id="cd05966">
    <property type="entry name" value="ACS"/>
    <property type="match status" value="1"/>
</dbReference>
<evidence type="ECO:0000259" key="9">
    <source>
        <dbReference type="Pfam" id="PF16177"/>
    </source>
</evidence>
<evidence type="ECO:0000256" key="1">
    <source>
        <dbReference type="ARBA" id="ARBA00006432"/>
    </source>
</evidence>